<dbReference type="PANTHER" id="PTHR47723">
    <property type="entry name" value="OS05G0353850 PROTEIN"/>
    <property type="match status" value="1"/>
</dbReference>
<sequence length="144" mass="16251">MVSQFMPRIALPGCIGMYIFVFNRIYPGTGVERKGNVKTQVHDDNHYGGRVRGFSRSLGVCTSLLAECWALRNIGIQSLIVELDANVIVDLVLSNECNNLPLMPIILDCRRLIQHFANFRMEHNQKEAKMVADSLAKLARIFCI</sequence>
<evidence type="ECO:0000313" key="3">
    <source>
        <dbReference type="Proteomes" id="UP000197138"/>
    </source>
</evidence>
<dbReference type="AlphaFoldDB" id="A0A218X812"/>
<dbReference type="InterPro" id="IPR044730">
    <property type="entry name" value="RNase_H-like_dom_plant"/>
</dbReference>
<proteinExistence type="predicted"/>
<comment type="caution">
    <text evidence="2">The sequence shown here is derived from an EMBL/GenBank/DDBJ whole genome shotgun (WGS) entry which is preliminary data.</text>
</comment>
<dbReference type="CDD" id="cd06222">
    <property type="entry name" value="RNase_H_like"/>
    <property type="match status" value="1"/>
</dbReference>
<reference evidence="3" key="1">
    <citation type="journal article" date="2017" name="Plant J.">
        <title>The pomegranate (Punica granatum L.) genome and the genomics of punicalagin biosynthesis.</title>
        <authorList>
            <person name="Qin G."/>
            <person name="Xu C."/>
            <person name="Ming R."/>
            <person name="Tang H."/>
            <person name="Guyot R."/>
            <person name="Kramer E.M."/>
            <person name="Hu Y."/>
            <person name="Yi X."/>
            <person name="Qi Y."/>
            <person name="Xu X."/>
            <person name="Gao Z."/>
            <person name="Pan H."/>
            <person name="Jian J."/>
            <person name="Tian Y."/>
            <person name="Yue Z."/>
            <person name="Xu Y."/>
        </authorList>
    </citation>
    <scope>NUCLEOTIDE SEQUENCE [LARGE SCALE GENOMIC DNA]</scope>
    <source>
        <strain evidence="3">cv. Dabenzi</strain>
    </source>
</reference>
<dbReference type="InterPro" id="IPR036397">
    <property type="entry name" value="RNaseH_sf"/>
</dbReference>
<dbReference type="InterPro" id="IPR002156">
    <property type="entry name" value="RNaseH_domain"/>
</dbReference>
<accession>A0A218X812</accession>
<dbReference type="GO" id="GO:0003676">
    <property type="term" value="F:nucleic acid binding"/>
    <property type="evidence" value="ECO:0007669"/>
    <property type="project" value="InterPro"/>
</dbReference>
<dbReference type="Proteomes" id="UP000197138">
    <property type="component" value="Unassembled WGS sequence"/>
</dbReference>
<dbReference type="GO" id="GO:0004523">
    <property type="term" value="F:RNA-DNA hybrid ribonuclease activity"/>
    <property type="evidence" value="ECO:0007669"/>
    <property type="project" value="InterPro"/>
</dbReference>
<dbReference type="Gene3D" id="3.30.420.10">
    <property type="entry name" value="Ribonuclease H-like superfamily/Ribonuclease H"/>
    <property type="match status" value="1"/>
</dbReference>
<evidence type="ECO:0000259" key="1">
    <source>
        <dbReference type="Pfam" id="PF13456"/>
    </source>
</evidence>
<dbReference type="Pfam" id="PF13456">
    <property type="entry name" value="RVT_3"/>
    <property type="match status" value="1"/>
</dbReference>
<evidence type="ECO:0000313" key="2">
    <source>
        <dbReference type="EMBL" id="OWM80651.1"/>
    </source>
</evidence>
<name>A0A218X812_PUNGR</name>
<gene>
    <name evidence="2" type="ORF">CDL15_Pgr006681</name>
</gene>
<dbReference type="PANTHER" id="PTHR47723:SF20">
    <property type="entry name" value="RNASE H TYPE-1 DOMAIN-CONTAINING PROTEIN"/>
    <property type="match status" value="1"/>
</dbReference>
<dbReference type="EMBL" id="MTKT01002214">
    <property type="protein sequence ID" value="OWM80651.1"/>
    <property type="molecule type" value="Genomic_DNA"/>
</dbReference>
<protein>
    <recommendedName>
        <fullName evidence="1">RNase H type-1 domain-containing protein</fullName>
    </recommendedName>
</protein>
<organism evidence="2 3">
    <name type="scientific">Punica granatum</name>
    <name type="common">Pomegranate</name>
    <dbReference type="NCBI Taxonomy" id="22663"/>
    <lineage>
        <taxon>Eukaryota</taxon>
        <taxon>Viridiplantae</taxon>
        <taxon>Streptophyta</taxon>
        <taxon>Embryophyta</taxon>
        <taxon>Tracheophyta</taxon>
        <taxon>Spermatophyta</taxon>
        <taxon>Magnoliopsida</taxon>
        <taxon>eudicotyledons</taxon>
        <taxon>Gunneridae</taxon>
        <taxon>Pentapetalae</taxon>
        <taxon>rosids</taxon>
        <taxon>malvids</taxon>
        <taxon>Myrtales</taxon>
        <taxon>Lythraceae</taxon>
        <taxon>Punica</taxon>
    </lineage>
</organism>
<feature type="domain" description="RNase H type-1" evidence="1">
    <location>
        <begin position="46"/>
        <end position="139"/>
    </location>
</feature>
<dbReference type="InterPro" id="IPR053151">
    <property type="entry name" value="RNase_H-like"/>
</dbReference>